<dbReference type="InterPro" id="IPR036890">
    <property type="entry name" value="HATPase_C_sf"/>
</dbReference>
<evidence type="ECO:0000259" key="9">
    <source>
        <dbReference type="PROSITE" id="PS50109"/>
    </source>
</evidence>
<dbReference type="InterPro" id="IPR003594">
    <property type="entry name" value="HATPase_dom"/>
</dbReference>
<evidence type="ECO:0000313" key="12">
    <source>
        <dbReference type="Proteomes" id="UP001595604"/>
    </source>
</evidence>
<dbReference type="InterPro" id="IPR036097">
    <property type="entry name" value="HisK_dim/P_sf"/>
</dbReference>
<protein>
    <recommendedName>
        <fullName evidence="2">histidine kinase</fullName>
        <ecNumber evidence="2">2.7.13.3</ecNumber>
    </recommendedName>
</protein>
<keyword evidence="12" id="KW-1185">Reference proteome</keyword>
<evidence type="ECO:0000256" key="3">
    <source>
        <dbReference type="ARBA" id="ARBA00022553"/>
    </source>
</evidence>
<organism evidence="11 12">
    <name type="scientific">Novosphingobium bradum</name>
    <dbReference type="NCBI Taxonomy" id="1737444"/>
    <lineage>
        <taxon>Bacteria</taxon>
        <taxon>Pseudomonadati</taxon>
        <taxon>Pseudomonadota</taxon>
        <taxon>Alphaproteobacteria</taxon>
        <taxon>Sphingomonadales</taxon>
        <taxon>Sphingomonadaceae</taxon>
        <taxon>Novosphingobium</taxon>
    </lineage>
</organism>
<keyword evidence="6 11" id="KW-0418">Kinase</keyword>
<dbReference type="Pfam" id="PF02518">
    <property type="entry name" value="HATPase_c"/>
    <property type="match status" value="1"/>
</dbReference>
<comment type="caution">
    <text evidence="11">The sequence shown here is derived from an EMBL/GenBank/DDBJ whole genome shotgun (WGS) entry which is preliminary data.</text>
</comment>
<evidence type="ECO:0000256" key="8">
    <source>
        <dbReference type="ARBA" id="ARBA00023012"/>
    </source>
</evidence>
<keyword evidence="3" id="KW-0597">Phosphoprotein</keyword>
<dbReference type="InterPro" id="IPR035965">
    <property type="entry name" value="PAS-like_dom_sf"/>
</dbReference>
<dbReference type="Gene3D" id="3.30.450.20">
    <property type="entry name" value="PAS domain"/>
    <property type="match status" value="1"/>
</dbReference>
<evidence type="ECO:0000256" key="7">
    <source>
        <dbReference type="ARBA" id="ARBA00022840"/>
    </source>
</evidence>
<dbReference type="PANTHER" id="PTHR43065">
    <property type="entry name" value="SENSOR HISTIDINE KINASE"/>
    <property type="match status" value="1"/>
</dbReference>
<dbReference type="PANTHER" id="PTHR43065:SF10">
    <property type="entry name" value="PEROXIDE STRESS-ACTIVATED HISTIDINE KINASE MAK3"/>
    <property type="match status" value="1"/>
</dbReference>
<feature type="domain" description="PAS" evidence="10">
    <location>
        <begin position="32"/>
        <end position="62"/>
    </location>
</feature>
<evidence type="ECO:0000256" key="1">
    <source>
        <dbReference type="ARBA" id="ARBA00000085"/>
    </source>
</evidence>
<dbReference type="NCBIfam" id="TIGR00229">
    <property type="entry name" value="sensory_box"/>
    <property type="match status" value="1"/>
</dbReference>
<evidence type="ECO:0000256" key="5">
    <source>
        <dbReference type="ARBA" id="ARBA00022741"/>
    </source>
</evidence>
<evidence type="ECO:0000256" key="6">
    <source>
        <dbReference type="ARBA" id="ARBA00022777"/>
    </source>
</evidence>
<dbReference type="Pfam" id="PF00512">
    <property type="entry name" value="HisKA"/>
    <property type="match status" value="1"/>
</dbReference>
<dbReference type="EMBL" id="JBHRTQ010000007">
    <property type="protein sequence ID" value="MFC3174044.1"/>
    <property type="molecule type" value="Genomic_DNA"/>
</dbReference>
<dbReference type="Gene3D" id="1.10.287.130">
    <property type="match status" value="1"/>
</dbReference>
<dbReference type="SMART" id="SM00388">
    <property type="entry name" value="HisKA"/>
    <property type="match status" value="1"/>
</dbReference>
<dbReference type="SUPFAM" id="SSF47384">
    <property type="entry name" value="Homodimeric domain of signal transducing histidine kinase"/>
    <property type="match status" value="1"/>
</dbReference>
<name>A0ABV7IQZ9_9SPHN</name>
<keyword evidence="7" id="KW-0067">ATP-binding</keyword>
<dbReference type="SMART" id="SM00091">
    <property type="entry name" value="PAS"/>
    <property type="match status" value="1"/>
</dbReference>
<dbReference type="InterPro" id="IPR005467">
    <property type="entry name" value="His_kinase_dom"/>
</dbReference>
<dbReference type="PRINTS" id="PR00344">
    <property type="entry name" value="BCTRLSENSOR"/>
</dbReference>
<dbReference type="SUPFAM" id="SSF55874">
    <property type="entry name" value="ATPase domain of HSP90 chaperone/DNA topoisomerase II/histidine kinase"/>
    <property type="match status" value="1"/>
</dbReference>
<keyword evidence="8" id="KW-0902">Two-component regulatory system</keyword>
<dbReference type="PROSITE" id="PS50112">
    <property type="entry name" value="PAS"/>
    <property type="match status" value="1"/>
</dbReference>
<dbReference type="InterPro" id="IPR004358">
    <property type="entry name" value="Sig_transdc_His_kin-like_C"/>
</dbReference>
<evidence type="ECO:0000259" key="10">
    <source>
        <dbReference type="PROSITE" id="PS50112"/>
    </source>
</evidence>
<comment type="catalytic activity">
    <reaction evidence="1">
        <text>ATP + protein L-histidine = ADP + protein N-phospho-L-histidine.</text>
        <dbReference type="EC" id="2.7.13.3"/>
    </reaction>
</comment>
<keyword evidence="4" id="KW-0808">Transferase</keyword>
<dbReference type="SUPFAM" id="SSF55785">
    <property type="entry name" value="PYP-like sensor domain (PAS domain)"/>
    <property type="match status" value="1"/>
</dbReference>
<dbReference type="EC" id="2.7.13.3" evidence="2"/>
<dbReference type="Proteomes" id="UP001595604">
    <property type="component" value="Unassembled WGS sequence"/>
</dbReference>
<dbReference type="PROSITE" id="PS50109">
    <property type="entry name" value="HIS_KIN"/>
    <property type="match status" value="1"/>
</dbReference>
<accession>A0ABV7IQZ9</accession>
<evidence type="ECO:0000256" key="2">
    <source>
        <dbReference type="ARBA" id="ARBA00012438"/>
    </source>
</evidence>
<gene>
    <name evidence="11" type="ORF">ACFOD9_07270</name>
</gene>
<dbReference type="CDD" id="cd00082">
    <property type="entry name" value="HisKA"/>
    <property type="match status" value="1"/>
</dbReference>
<evidence type="ECO:0000256" key="4">
    <source>
        <dbReference type="ARBA" id="ARBA00022679"/>
    </source>
</evidence>
<dbReference type="InterPro" id="IPR003661">
    <property type="entry name" value="HisK_dim/P_dom"/>
</dbReference>
<feature type="domain" description="Histidine kinase" evidence="9">
    <location>
        <begin position="164"/>
        <end position="384"/>
    </location>
</feature>
<dbReference type="SMART" id="SM00387">
    <property type="entry name" value="HATPase_c"/>
    <property type="match status" value="1"/>
</dbReference>
<dbReference type="Pfam" id="PF13426">
    <property type="entry name" value="PAS_9"/>
    <property type="match status" value="1"/>
</dbReference>
<dbReference type="Gene3D" id="3.30.565.10">
    <property type="entry name" value="Histidine kinase-like ATPase, C-terminal domain"/>
    <property type="match status" value="1"/>
</dbReference>
<sequence>MTDTSSEPERSASDRLHPVPALAALAMQPFAMVVADRDHRILAFCQAAESLFGYTEDETIGRPFASLFARHPGDLPEGHVARQGAPGEPWVAGAPRVENARRKDGSIFPVEVALREIELRGDTCRVAHLRALGEPDGHRRELQAMLGELAHTSRVAAMGAMATAIAHELNQPLTAIANYAEALRSLLQKRTDIAGREEFLRLADTCINHALSAGQLLHRVREFIKGGEPRTRPVAVASFVDEAIALALINGSRRCTRLTTALPRDLPPVLADPLLAQQVVFNLIRNALEELDRAGGHKHRLRIGARLADQPGFVEIAVEDSGPGIADEIAQTLFRSFVTTKSGGMGVGLAICKQIVEATGGQIRAERSIDLGGAALRFTLPVAASKPEQTKGG</sequence>
<evidence type="ECO:0000313" key="11">
    <source>
        <dbReference type="EMBL" id="MFC3174044.1"/>
    </source>
</evidence>
<proteinExistence type="predicted"/>
<reference evidence="12" key="1">
    <citation type="journal article" date="2019" name="Int. J. Syst. Evol. Microbiol.">
        <title>The Global Catalogue of Microorganisms (GCM) 10K type strain sequencing project: providing services to taxonomists for standard genome sequencing and annotation.</title>
        <authorList>
            <consortium name="The Broad Institute Genomics Platform"/>
            <consortium name="The Broad Institute Genome Sequencing Center for Infectious Disease"/>
            <person name="Wu L."/>
            <person name="Ma J."/>
        </authorList>
    </citation>
    <scope>NUCLEOTIDE SEQUENCE [LARGE SCALE GENOMIC DNA]</scope>
    <source>
        <strain evidence="12">KCTC 42984</strain>
    </source>
</reference>
<dbReference type="GO" id="GO:0016301">
    <property type="term" value="F:kinase activity"/>
    <property type="evidence" value="ECO:0007669"/>
    <property type="project" value="UniProtKB-KW"/>
</dbReference>
<dbReference type="RefSeq" id="WP_379509419.1">
    <property type="nucleotide sequence ID" value="NZ_JBHRTQ010000007.1"/>
</dbReference>
<keyword evidence="5" id="KW-0547">Nucleotide-binding</keyword>
<dbReference type="CDD" id="cd00130">
    <property type="entry name" value="PAS"/>
    <property type="match status" value="1"/>
</dbReference>
<dbReference type="InterPro" id="IPR000014">
    <property type="entry name" value="PAS"/>
</dbReference>